<protein>
    <recommendedName>
        <fullName evidence="3">HNH endonuclease</fullName>
    </recommendedName>
</protein>
<gene>
    <name evidence="1" type="ORF">GCM10022277_11890</name>
</gene>
<name>A0ABP7ME46_9GAMM</name>
<evidence type="ECO:0000313" key="2">
    <source>
        <dbReference type="Proteomes" id="UP001501565"/>
    </source>
</evidence>
<dbReference type="Proteomes" id="UP001501565">
    <property type="component" value="Unassembled WGS sequence"/>
</dbReference>
<dbReference type="Gene3D" id="1.10.30.50">
    <property type="match status" value="1"/>
</dbReference>
<dbReference type="RefSeq" id="WP_344796461.1">
    <property type="nucleotide sequence ID" value="NZ_BAABBN010000004.1"/>
</dbReference>
<organism evidence="1 2">
    <name type="scientific">Litoribacillus peritrichatus</name>
    <dbReference type="NCBI Taxonomy" id="718191"/>
    <lineage>
        <taxon>Bacteria</taxon>
        <taxon>Pseudomonadati</taxon>
        <taxon>Pseudomonadota</taxon>
        <taxon>Gammaproteobacteria</taxon>
        <taxon>Oceanospirillales</taxon>
        <taxon>Oceanospirillaceae</taxon>
        <taxon>Litoribacillus</taxon>
    </lineage>
</organism>
<evidence type="ECO:0008006" key="3">
    <source>
        <dbReference type="Google" id="ProtNLM"/>
    </source>
</evidence>
<comment type="caution">
    <text evidence="1">The sequence shown here is derived from an EMBL/GenBank/DDBJ whole genome shotgun (WGS) entry which is preliminary data.</text>
</comment>
<evidence type="ECO:0000313" key="1">
    <source>
        <dbReference type="EMBL" id="GAA3918312.1"/>
    </source>
</evidence>
<keyword evidence="2" id="KW-1185">Reference proteome</keyword>
<accession>A0ABP7ME46</accession>
<dbReference type="EMBL" id="BAABBN010000004">
    <property type="protein sequence ID" value="GAA3918312.1"/>
    <property type="molecule type" value="Genomic_DNA"/>
</dbReference>
<sequence length="225" mass="26626">MNEVLFSGKELELVNDFKDLKDKRSVSWGDDKFSILRKQIKDHYLVEQNYTCCFCRQRIVVKSNRAWDAEHIISKSTHPDFMFEPRNLCISCPDCNNEKSDKQVLDRDNRVRFPENSRAYKIVHPHFDKYEEHLNVIVEGKLYKWKTPKGRNTIRIYGLDRFLEDTGRNNPNRANEKSRNIMASALSNSQDYEKLEMELLQHLVLKNADRIGAEETINMLKKLEE</sequence>
<proteinExistence type="predicted"/>
<reference evidence="2" key="1">
    <citation type="journal article" date="2019" name="Int. J. Syst. Evol. Microbiol.">
        <title>The Global Catalogue of Microorganisms (GCM) 10K type strain sequencing project: providing services to taxonomists for standard genome sequencing and annotation.</title>
        <authorList>
            <consortium name="The Broad Institute Genomics Platform"/>
            <consortium name="The Broad Institute Genome Sequencing Center for Infectious Disease"/>
            <person name="Wu L."/>
            <person name="Ma J."/>
        </authorList>
    </citation>
    <scope>NUCLEOTIDE SEQUENCE [LARGE SCALE GENOMIC DNA]</scope>
    <source>
        <strain evidence="2">JCM 17551</strain>
    </source>
</reference>